<dbReference type="EnsemblPlants" id="OB03G24150.1">
    <property type="protein sequence ID" value="OB03G24150.1"/>
    <property type="gene ID" value="OB03G24150"/>
</dbReference>
<protein>
    <submittedName>
        <fullName evidence="1">Uncharacterized protein</fullName>
    </submittedName>
</protein>
<keyword evidence="2" id="KW-1185">Reference proteome</keyword>
<proteinExistence type="predicted"/>
<name>J3LMY9_ORYBR</name>
<dbReference type="HOGENOM" id="CLU_2363080_0_0_1"/>
<organism evidence="1">
    <name type="scientific">Oryza brachyantha</name>
    <name type="common">malo sina</name>
    <dbReference type="NCBI Taxonomy" id="4533"/>
    <lineage>
        <taxon>Eukaryota</taxon>
        <taxon>Viridiplantae</taxon>
        <taxon>Streptophyta</taxon>
        <taxon>Embryophyta</taxon>
        <taxon>Tracheophyta</taxon>
        <taxon>Spermatophyta</taxon>
        <taxon>Magnoliopsida</taxon>
        <taxon>Liliopsida</taxon>
        <taxon>Poales</taxon>
        <taxon>Poaceae</taxon>
        <taxon>BOP clade</taxon>
        <taxon>Oryzoideae</taxon>
        <taxon>Oryzeae</taxon>
        <taxon>Oryzinae</taxon>
        <taxon>Oryza</taxon>
    </lineage>
</organism>
<evidence type="ECO:0000313" key="1">
    <source>
        <dbReference type="EnsemblPlants" id="OB03G24150.1"/>
    </source>
</evidence>
<reference evidence="1" key="1">
    <citation type="journal article" date="2013" name="Nat. Commun.">
        <title>Whole-genome sequencing of Oryza brachyantha reveals mechanisms underlying Oryza genome evolution.</title>
        <authorList>
            <person name="Chen J."/>
            <person name="Huang Q."/>
            <person name="Gao D."/>
            <person name="Wang J."/>
            <person name="Lang Y."/>
            <person name="Liu T."/>
            <person name="Li B."/>
            <person name="Bai Z."/>
            <person name="Luis Goicoechea J."/>
            <person name="Liang C."/>
            <person name="Chen C."/>
            <person name="Zhang W."/>
            <person name="Sun S."/>
            <person name="Liao Y."/>
            <person name="Zhang X."/>
            <person name="Yang L."/>
            <person name="Song C."/>
            <person name="Wang M."/>
            <person name="Shi J."/>
            <person name="Liu G."/>
            <person name="Liu J."/>
            <person name="Zhou H."/>
            <person name="Zhou W."/>
            <person name="Yu Q."/>
            <person name="An N."/>
            <person name="Chen Y."/>
            <person name="Cai Q."/>
            <person name="Wang B."/>
            <person name="Liu B."/>
            <person name="Min J."/>
            <person name="Huang Y."/>
            <person name="Wu H."/>
            <person name="Li Z."/>
            <person name="Zhang Y."/>
            <person name="Yin Y."/>
            <person name="Song W."/>
            <person name="Jiang J."/>
            <person name="Jackson S.A."/>
            <person name="Wing R.A."/>
            <person name="Wang J."/>
            <person name="Chen M."/>
        </authorList>
    </citation>
    <scope>NUCLEOTIDE SEQUENCE [LARGE SCALE GENOMIC DNA]</scope>
    <source>
        <strain evidence="1">cv. IRGC 101232</strain>
    </source>
</reference>
<dbReference type="Proteomes" id="UP000006038">
    <property type="component" value="Chromosome 3"/>
</dbReference>
<evidence type="ECO:0000313" key="2">
    <source>
        <dbReference type="Proteomes" id="UP000006038"/>
    </source>
</evidence>
<dbReference type="Gramene" id="OB03G24150.1">
    <property type="protein sequence ID" value="OB03G24150.1"/>
    <property type="gene ID" value="OB03G24150"/>
</dbReference>
<dbReference type="AlphaFoldDB" id="J3LMY9"/>
<reference evidence="1" key="2">
    <citation type="submission" date="2013-04" db="UniProtKB">
        <authorList>
            <consortium name="EnsemblPlants"/>
        </authorList>
    </citation>
    <scope>IDENTIFICATION</scope>
</reference>
<accession>J3LMY9</accession>
<sequence>MTHDVMAHLCKRAIELHYLAITGRVANFTKKCIGTRTTSHFCQKSSDVRVTAYRTRQFVLERHMRLAGGCSEARMRQSHAEANTVCVRNPSLPTWT</sequence>